<sequence length="126" mass="14065">MCQLKARKDAKKLFKKPFFAAQLKYHDIKFKSSRKVDDLRNLLEESIRQVRPSARLHLERDIIKTPLRLLLPLSSTASSLPASVQPETCHHFTMADPSHQRSNAAASNSATRHSLSPDTTASTASA</sequence>
<organism evidence="2 3">
    <name type="scientific">Phyllosticta citricarpa</name>
    <dbReference type="NCBI Taxonomy" id="55181"/>
    <lineage>
        <taxon>Eukaryota</taxon>
        <taxon>Fungi</taxon>
        <taxon>Dikarya</taxon>
        <taxon>Ascomycota</taxon>
        <taxon>Pezizomycotina</taxon>
        <taxon>Dothideomycetes</taxon>
        <taxon>Dothideomycetes incertae sedis</taxon>
        <taxon>Botryosphaeriales</taxon>
        <taxon>Phyllostictaceae</taxon>
        <taxon>Phyllosticta</taxon>
    </lineage>
</organism>
<feature type="region of interest" description="Disordered" evidence="1">
    <location>
        <begin position="88"/>
        <end position="126"/>
    </location>
</feature>
<reference evidence="2 3" key="1">
    <citation type="submission" date="2024-04" db="EMBL/GenBank/DDBJ databases">
        <title>Phyllosticta paracitricarpa is synonymous to the EU quarantine fungus P. citricarpa based on phylogenomic analyses.</title>
        <authorList>
            <consortium name="Lawrence Berkeley National Laboratory"/>
            <person name="Van Ingen-Buijs V.A."/>
            <person name="Van Westerhoven A.C."/>
            <person name="Haridas S."/>
            <person name="Skiadas P."/>
            <person name="Martin F."/>
            <person name="Groenewald J.Z."/>
            <person name="Crous P.W."/>
            <person name="Seidl M.F."/>
        </authorList>
    </citation>
    <scope>NUCLEOTIDE SEQUENCE [LARGE SCALE GENOMIC DNA]</scope>
    <source>
        <strain evidence="2 3">CBS 122670</strain>
    </source>
</reference>
<evidence type="ECO:0000313" key="3">
    <source>
        <dbReference type="Proteomes" id="UP001365128"/>
    </source>
</evidence>
<protein>
    <submittedName>
        <fullName evidence="2">Uncharacterized protein</fullName>
    </submittedName>
</protein>
<dbReference type="Proteomes" id="UP001365128">
    <property type="component" value="Unassembled WGS sequence"/>
</dbReference>
<evidence type="ECO:0000313" key="2">
    <source>
        <dbReference type="EMBL" id="KAK7540262.1"/>
    </source>
</evidence>
<name>A0ABR1LYJ1_9PEZI</name>
<comment type="caution">
    <text evidence="2">The sequence shown here is derived from an EMBL/GenBank/DDBJ whole genome shotgun (WGS) entry which is preliminary data.</text>
</comment>
<evidence type="ECO:0000256" key="1">
    <source>
        <dbReference type="SAM" id="MobiDB-lite"/>
    </source>
</evidence>
<feature type="compositionally biased region" description="Polar residues" evidence="1">
    <location>
        <begin position="111"/>
        <end position="126"/>
    </location>
</feature>
<keyword evidence="3" id="KW-1185">Reference proteome</keyword>
<gene>
    <name evidence="2" type="ORF">IWX46DRAFT_201750</name>
</gene>
<dbReference type="EMBL" id="JBBPDW010000027">
    <property type="protein sequence ID" value="KAK7540262.1"/>
    <property type="molecule type" value="Genomic_DNA"/>
</dbReference>
<proteinExistence type="predicted"/>
<accession>A0ABR1LYJ1</accession>